<reference evidence="6 8" key="2">
    <citation type="submission" date="2018-08" db="EMBL/GenBank/DDBJ databases">
        <title>Aphanomyces genome sequencing and annotation.</title>
        <authorList>
            <person name="Minardi D."/>
            <person name="Oidtmann B."/>
            <person name="Van Der Giezen M."/>
            <person name="Studholme D.J."/>
        </authorList>
    </citation>
    <scope>NUCLEOTIDE SEQUENCE [LARGE SCALE GENOMIC DNA]</scope>
    <source>
        <strain evidence="4 8">FDL457</strain>
        <strain evidence="3 6">Yx</strain>
    </source>
</reference>
<evidence type="ECO:0000313" key="5">
    <source>
        <dbReference type="EMBL" id="RLO06728.1"/>
    </source>
</evidence>
<comment type="caution">
    <text evidence="3">The sequence shown here is derived from an EMBL/GenBank/DDBJ whole genome shotgun (WGS) entry which is preliminary data.</text>
</comment>
<dbReference type="PROSITE" id="PS50003">
    <property type="entry name" value="PH_DOMAIN"/>
    <property type="match status" value="1"/>
</dbReference>
<dbReference type="Proteomes" id="UP000275652">
    <property type="component" value="Unassembled WGS sequence"/>
</dbReference>
<dbReference type="VEuPathDB" id="FungiDB:H257_00365"/>
<evidence type="ECO:0000313" key="6">
    <source>
        <dbReference type="Proteomes" id="UP000266239"/>
    </source>
</evidence>
<proteinExistence type="predicted"/>
<dbReference type="EMBL" id="QUTF01001067">
    <property type="protein sequence ID" value="RHZ42413.1"/>
    <property type="molecule type" value="Genomic_DNA"/>
</dbReference>
<dbReference type="PANTHER" id="PTHR31723:SF10">
    <property type="entry name" value="PATHOGEN-RELATED PROTEIN"/>
    <property type="match status" value="1"/>
</dbReference>
<protein>
    <recommendedName>
        <fullName evidence="2">PH domain-containing protein</fullName>
    </recommendedName>
</protein>
<dbReference type="InterPro" id="IPR053218">
    <property type="entry name" value="Pathogen-related_defense"/>
</dbReference>
<dbReference type="PANTHER" id="PTHR31723">
    <property type="entry name" value="PATHOGENESIS-RELATED FAMILY PROTEIN"/>
    <property type="match status" value="1"/>
</dbReference>
<feature type="domain" description="PH" evidence="2">
    <location>
        <begin position="36"/>
        <end position="130"/>
    </location>
</feature>
<evidence type="ECO:0000313" key="7">
    <source>
        <dbReference type="Proteomes" id="UP000275652"/>
    </source>
</evidence>
<dbReference type="AlphaFoldDB" id="A0A397B0R7"/>
<feature type="region of interest" description="Disordered" evidence="1">
    <location>
        <begin position="400"/>
        <end position="421"/>
    </location>
</feature>
<evidence type="ECO:0000313" key="3">
    <source>
        <dbReference type="EMBL" id="RHY13664.1"/>
    </source>
</evidence>
<dbReference type="InterPro" id="IPR001849">
    <property type="entry name" value="PH_domain"/>
</dbReference>
<dbReference type="SMART" id="SM00233">
    <property type="entry name" value="PH"/>
    <property type="match status" value="1"/>
</dbReference>
<evidence type="ECO:0000313" key="4">
    <source>
        <dbReference type="EMBL" id="RHZ42413.1"/>
    </source>
</evidence>
<gene>
    <name evidence="3" type="ORF">DYB25_002714</name>
    <name evidence="4" type="ORF">DYB26_003943</name>
    <name evidence="5" type="ORF">DYB28_002444</name>
</gene>
<dbReference type="InterPro" id="IPR011993">
    <property type="entry name" value="PH-like_dom_sf"/>
</dbReference>
<dbReference type="EMBL" id="QUTI01024520">
    <property type="protein sequence ID" value="RLO06728.1"/>
    <property type="molecule type" value="Genomic_DNA"/>
</dbReference>
<dbReference type="CDD" id="cd00821">
    <property type="entry name" value="PH"/>
    <property type="match status" value="1"/>
</dbReference>
<evidence type="ECO:0000259" key="2">
    <source>
        <dbReference type="PROSITE" id="PS50003"/>
    </source>
</evidence>
<dbReference type="SUPFAM" id="SSF50729">
    <property type="entry name" value="PH domain-like"/>
    <property type="match status" value="1"/>
</dbReference>
<sequence>MARRGSTPSRMFTNSIDEIVPESSNGATTTLALASSIAMSSWLRYKGGFFKGWTMYYFVLSRTNQLTAYATDEYEGKAWKFRVQAMMVQPNRSVHLGFVVTTLKDGVIALAATNGHEYKQWIEVLCEKQPLLHPTLTRQALEAQNARDAVSERGSHSTDIYLYVPTAVIPLQSGLVDQAKDEIFTLQKHFGQIVPHRGNVDDPSIHWRISKPEYALLDLAFLQGKTYNHAPQSLEWMVQNLMKKWEMEVSHKADIDQWTTVDPDTFIVRTLKVNMGPPVTASDLHTSGKYNGLLSHCPRHVYDAHGSSRGRSYSSFASAFPDGFAWEVLQVFSALPRVSFSWRHWGHCTASADKTSSDLVELTGFAIVEIDPSTRINTMELFFKPEPFLDALRQKNFSDVSATTSTRSRRASAPPPALEDTMRRVPRRSMQLERPPLTMSDNSAAIVDELLRCPRHIADVVSTNAQPVHHNDFINTR</sequence>
<dbReference type="Proteomes" id="UP000266239">
    <property type="component" value="Unassembled WGS sequence"/>
</dbReference>
<name>A0A397B0R7_APHAT</name>
<evidence type="ECO:0000313" key="8">
    <source>
        <dbReference type="Proteomes" id="UP000286510"/>
    </source>
</evidence>
<organism evidence="3 6">
    <name type="scientific">Aphanomyces astaci</name>
    <name type="common">Crayfish plague agent</name>
    <dbReference type="NCBI Taxonomy" id="112090"/>
    <lineage>
        <taxon>Eukaryota</taxon>
        <taxon>Sar</taxon>
        <taxon>Stramenopiles</taxon>
        <taxon>Oomycota</taxon>
        <taxon>Saprolegniomycetes</taxon>
        <taxon>Saprolegniales</taxon>
        <taxon>Verrucalvaceae</taxon>
        <taxon>Aphanomyces</taxon>
    </lineage>
</organism>
<evidence type="ECO:0000256" key="1">
    <source>
        <dbReference type="SAM" id="MobiDB-lite"/>
    </source>
</evidence>
<dbReference type="Gene3D" id="2.30.29.30">
    <property type="entry name" value="Pleckstrin-homology domain (PH domain)/Phosphotyrosine-binding domain (PTB)"/>
    <property type="match status" value="1"/>
</dbReference>
<dbReference type="EMBL" id="QUTA01005878">
    <property type="protein sequence ID" value="RHY13664.1"/>
    <property type="molecule type" value="Genomic_DNA"/>
</dbReference>
<accession>A0A397B0R7</accession>
<dbReference type="Proteomes" id="UP000286510">
    <property type="component" value="Unassembled WGS sequence"/>
</dbReference>
<reference evidence="5 7" key="1">
    <citation type="journal article" date="2018" name="J. Invertebr. Pathol.">
        <title>New genotyping method for the causative agent of crayfish plague (Aphanomyces astaci) based on whole genome data.</title>
        <authorList>
            <person name="Minardi D."/>
            <person name="Studholme D.J."/>
            <person name="van der Giezen M."/>
            <person name="Pretto T."/>
            <person name="Oidtmann B."/>
        </authorList>
    </citation>
    <scope>NUCLEOTIDE SEQUENCE [LARGE SCALE GENOMIC DNA]</scope>
    <source>
        <strain evidence="5 7">KB13</strain>
    </source>
</reference>